<proteinExistence type="predicted"/>
<organism evidence="1 2">
    <name type="scientific">Emergomyces pasteurianus Ep9510</name>
    <dbReference type="NCBI Taxonomy" id="1447872"/>
    <lineage>
        <taxon>Eukaryota</taxon>
        <taxon>Fungi</taxon>
        <taxon>Dikarya</taxon>
        <taxon>Ascomycota</taxon>
        <taxon>Pezizomycotina</taxon>
        <taxon>Eurotiomycetes</taxon>
        <taxon>Eurotiomycetidae</taxon>
        <taxon>Onygenales</taxon>
        <taxon>Ajellomycetaceae</taxon>
        <taxon>Emergomyces</taxon>
    </lineage>
</organism>
<comment type="caution">
    <text evidence="1">The sequence shown here is derived from an EMBL/GenBank/DDBJ whole genome shotgun (WGS) entry which is preliminary data.</text>
</comment>
<dbReference type="AlphaFoldDB" id="A0A1J9Q4I7"/>
<dbReference type="EMBL" id="LGRN01000175">
    <property type="protein sequence ID" value="OJD15115.1"/>
    <property type="molecule type" value="Genomic_DNA"/>
</dbReference>
<accession>A0A1J9Q4I7</accession>
<reference evidence="1 2" key="1">
    <citation type="submission" date="2015-07" db="EMBL/GenBank/DDBJ databases">
        <title>Emmonsia species relationships and genome sequence.</title>
        <authorList>
            <consortium name="The Broad Institute Genomics Platform"/>
            <person name="Cuomo C.A."/>
            <person name="Munoz J.F."/>
            <person name="Imamovic A."/>
            <person name="Priest M.E."/>
            <person name="Young S."/>
            <person name="Clay O.K."/>
            <person name="McEwen J.G."/>
        </authorList>
    </citation>
    <scope>NUCLEOTIDE SEQUENCE [LARGE SCALE GENOMIC DNA]</scope>
    <source>
        <strain evidence="1 2">UAMH 9510</strain>
    </source>
</reference>
<sequence>MVSIIKVVVRGSASVSGRRLGLHGVAGTEQRYIAAMDTLWERGTGNNTGECEEFGSIRDLYNSSSKSSSKEQEG</sequence>
<protein>
    <submittedName>
        <fullName evidence="1">Uncharacterized protein</fullName>
    </submittedName>
</protein>
<gene>
    <name evidence="1" type="ORF">AJ78_04600</name>
</gene>
<dbReference type="Proteomes" id="UP000182235">
    <property type="component" value="Unassembled WGS sequence"/>
</dbReference>
<evidence type="ECO:0000313" key="1">
    <source>
        <dbReference type="EMBL" id="OJD15115.1"/>
    </source>
</evidence>
<evidence type="ECO:0000313" key="2">
    <source>
        <dbReference type="Proteomes" id="UP000182235"/>
    </source>
</evidence>
<dbReference type="VEuPathDB" id="FungiDB:AJ78_04600"/>
<keyword evidence="2" id="KW-1185">Reference proteome</keyword>
<name>A0A1J9Q4I7_9EURO</name>